<dbReference type="InterPro" id="IPR011059">
    <property type="entry name" value="Metal-dep_hydrolase_composite"/>
</dbReference>
<evidence type="ECO:0000256" key="1">
    <source>
        <dbReference type="SAM" id="MobiDB-lite"/>
    </source>
</evidence>
<gene>
    <name evidence="3" type="ORF">QF206_10440</name>
</gene>
<dbReference type="EMBL" id="JASATX010000004">
    <property type="protein sequence ID" value="MDI2099380.1"/>
    <property type="molecule type" value="Genomic_DNA"/>
</dbReference>
<dbReference type="PANTHER" id="PTHR32027">
    <property type="entry name" value="CYTOSINE DEAMINASE"/>
    <property type="match status" value="1"/>
</dbReference>
<name>A0AAW6T6B8_9MICO</name>
<dbReference type="Proteomes" id="UP001321506">
    <property type="component" value="Unassembled WGS sequence"/>
</dbReference>
<organism evidence="3 4">
    <name type="scientific">Ruicaihuangia caeni</name>
    <dbReference type="NCBI Taxonomy" id="3042517"/>
    <lineage>
        <taxon>Bacteria</taxon>
        <taxon>Bacillati</taxon>
        <taxon>Actinomycetota</taxon>
        <taxon>Actinomycetes</taxon>
        <taxon>Micrococcales</taxon>
        <taxon>Microbacteriaceae</taxon>
        <taxon>Ruicaihuangia</taxon>
    </lineage>
</organism>
<dbReference type="RefSeq" id="WP_281489165.1">
    <property type="nucleotide sequence ID" value="NZ_JASATX010000004.1"/>
</dbReference>
<evidence type="ECO:0000313" key="4">
    <source>
        <dbReference type="Proteomes" id="UP001321506"/>
    </source>
</evidence>
<dbReference type="PANTHER" id="PTHR32027:SF9">
    <property type="entry name" value="BLL3847 PROTEIN"/>
    <property type="match status" value="1"/>
</dbReference>
<sequence>MSAPGRALLLGARTIDGEAIDIGVVDGVIDEVGAPGSLSHSRTAIDDAAERLDGTELHDLSGFIVLPSFVEPHTHLDKTLTIDRAPNPTGDLDGAIAAWLRERPLLTEDDVYRRAESTLRRALASGVTVLRTHVDTAADTGLAAVRALLALREQFSGLVELQVIAGHALPTSGSDAVAHTRALHGAIELGVDGVGGAPSLDVDPPAALARLAALARDAGLPLDLHIDETTDPGVFLLPLVTELAERFDHPITVGHIVSLASQTPAVQRDVARRLAASGVGVVTLPQSNLYLQGRAAVSGTARHPRGITALDSLGDAAVTVAAGADNIADPFNPVGRADPLETASLLVTAGHRPLHTALSAITDAARAVVGAPPVDLVPGSDADLVAVRATSLADLIGRAPAERIVFRRGRVVSRTAVTEWQAPLDPSGGTRRLAGEHGGHRRNRRPVTATDRMPTAGR</sequence>
<evidence type="ECO:0000259" key="2">
    <source>
        <dbReference type="Pfam" id="PF07969"/>
    </source>
</evidence>
<dbReference type="AlphaFoldDB" id="A0AAW6T6B8"/>
<dbReference type="InterPro" id="IPR052349">
    <property type="entry name" value="Metallo-hydrolase_Enzymes"/>
</dbReference>
<accession>A0AAW6T6B8</accession>
<dbReference type="InterPro" id="IPR032466">
    <property type="entry name" value="Metal_Hydrolase"/>
</dbReference>
<keyword evidence="4" id="KW-1185">Reference proteome</keyword>
<dbReference type="SUPFAM" id="SSF51338">
    <property type="entry name" value="Composite domain of metallo-dependent hydrolases"/>
    <property type="match status" value="1"/>
</dbReference>
<reference evidence="3 4" key="1">
    <citation type="submission" date="2023-04" db="EMBL/GenBank/DDBJ databases">
        <title>Klugiella caeni sp. nov. isolated from the sludge of biochemical tank.</title>
        <authorList>
            <person name="Geng K."/>
        </authorList>
    </citation>
    <scope>NUCLEOTIDE SEQUENCE [LARGE SCALE GENOMIC DNA]</scope>
    <source>
        <strain evidence="3 4">YN-L-19</strain>
    </source>
</reference>
<dbReference type="Pfam" id="PF07969">
    <property type="entry name" value="Amidohydro_3"/>
    <property type="match status" value="1"/>
</dbReference>
<feature type="region of interest" description="Disordered" evidence="1">
    <location>
        <begin position="422"/>
        <end position="458"/>
    </location>
</feature>
<proteinExistence type="predicted"/>
<comment type="caution">
    <text evidence="3">The sequence shown here is derived from an EMBL/GenBank/DDBJ whole genome shotgun (WGS) entry which is preliminary data.</text>
</comment>
<dbReference type="GO" id="GO:0016814">
    <property type="term" value="F:hydrolase activity, acting on carbon-nitrogen (but not peptide) bonds, in cyclic amidines"/>
    <property type="evidence" value="ECO:0007669"/>
    <property type="project" value="TreeGrafter"/>
</dbReference>
<dbReference type="InterPro" id="IPR013108">
    <property type="entry name" value="Amidohydro_3"/>
</dbReference>
<protein>
    <submittedName>
        <fullName evidence="3">Amidohydrolase family protein</fullName>
    </submittedName>
</protein>
<dbReference type="Gene3D" id="2.30.40.10">
    <property type="entry name" value="Urease, subunit C, domain 1"/>
    <property type="match status" value="1"/>
</dbReference>
<dbReference type="SUPFAM" id="SSF51556">
    <property type="entry name" value="Metallo-dependent hydrolases"/>
    <property type="match status" value="1"/>
</dbReference>
<evidence type="ECO:0000313" key="3">
    <source>
        <dbReference type="EMBL" id="MDI2099380.1"/>
    </source>
</evidence>
<feature type="domain" description="Amidohydrolase 3" evidence="2">
    <location>
        <begin position="104"/>
        <end position="411"/>
    </location>
</feature>
<dbReference type="Gene3D" id="3.20.20.140">
    <property type="entry name" value="Metal-dependent hydrolases"/>
    <property type="match status" value="1"/>
</dbReference>